<organism evidence="2 3">
    <name type="scientific">Actinophytocola xinjiangensis</name>
    <dbReference type="NCBI Taxonomy" id="485602"/>
    <lineage>
        <taxon>Bacteria</taxon>
        <taxon>Bacillati</taxon>
        <taxon>Actinomycetota</taxon>
        <taxon>Actinomycetes</taxon>
        <taxon>Pseudonocardiales</taxon>
        <taxon>Pseudonocardiaceae</taxon>
    </lineage>
</organism>
<evidence type="ECO:0000256" key="1">
    <source>
        <dbReference type="SAM" id="Phobius"/>
    </source>
</evidence>
<accession>A0A7Z0WPM3</accession>
<feature type="transmembrane region" description="Helical" evidence="1">
    <location>
        <begin position="71"/>
        <end position="90"/>
    </location>
</feature>
<keyword evidence="1" id="KW-0812">Transmembrane</keyword>
<protein>
    <submittedName>
        <fullName evidence="2">Uncharacterized protein</fullName>
    </submittedName>
</protein>
<feature type="transmembrane region" description="Helical" evidence="1">
    <location>
        <begin position="36"/>
        <end position="59"/>
    </location>
</feature>
<comment type="caution">
    <text evidence="2">The sequence shown here is derived from an EMBL/GenBank/DDBJ whole genome shotgun (WGS) entry which is preliminary data.</text>
</comment>
<keyword evidence="1" id="KW-1133">Transmembrane helix</keyword>
<dbReference type="EMBL" id="MSIF01000005">
    <property type="protein sequence ID" value="OLF11131.1"/>
    <property type="molecule type" value="Genomic_DNA"/>
</dbReference>
<sequence>MRAVFALAGVAALAWGGWLALEFALGARNWAQVLVWLVGAPLVHDLVVAPAVGLTGLAVARVVPVAWRAPVALGAALSGLLALLAVPLLWRPFGVATNPGLHDRDYVTGLAVALGVVWLGVAVAGLTAGVTAGLTGRGRREQ</sequence>
<keyword evidence="3" id="KW-1185">Reference proteome</keyword>
<proteinExistence type="predicted"/>
<dbReference type="OrthoDB" id="3630320at2"/>
<evidence type="ECO:0000313" key="2">
    <source>
        <dbReference type="EMBL" id="OLF11131.1"/>
    </source>
</evidence>
<name>A0A7Z0WPM3_9PSEU</name>
<feature type="transmembrane region" description="Helical" evidence="1">
    <location>
        <begin position="110"/>
        <end position="134"/>
    </location>
</feature>
<gene>
    <name evidence="2" type="ORF">BLA60_14160</name>
</gene>
<dbReference type="AlphaFoldDB" id="A0A7Z0WPM3"/>
<dbReference type="RefSeq" id="WP_075133292.1">
    <property type="nucleotide sequence ID" value="NZ_MSIF01000005.1"/>
</dbReference>
<reference evidence="2 3" key="1">
    <citation type="submission" date="2016-12" db="EMBL/GenBank/DDBJ databases">
        <title>The draft genome sequence of Actinophytocola xinjiangensis.</title>
        <authorList>
            <person name="Wang W."/>
            <person name="Yuan L."/>
        </authorList>
    </citation>
    <scope>NUCLEOTIDE SEQUENCE [LARGE SCALE GENOMIC DNA]</scope>
    <source>
        <strain evidence="2 3">CGMCC 4.4663</strain>
    </source>
</reference>
<dbReference type="Proteomes" id="UP000185696">
    <property type="component" value="Unassembled WGS sequence"/>
</dbReference>
<evidence type="ECO:0000313" key="3">
    <source>
        <dbReference type="Proteomes" id="UP000185696"/>
    </source>
</evidence>
<keyword evidence="1" id="KW-0472">Membrane</keyword>